<protein>
    <submittedName>
        <fullName evidence="8">RNA polymerase sigma factor</fullName>
    </submittedName>
</protein>
<evidence type="ECO:0000256" key="2">
    <source>
        <dbReference type="ARBA" id="ARBA00023015"/>
    </source>
</evidence>
<dbReference type="Gene3D" id="1.10.10.10">
    <property type="entry name" value="Winged helix-like DNA-binding domain superfamily/Winged helix DNA-binding domain"/>
    <property type="match status" value="1"/>
</dbReference>
<dbReference type="Proteomes" id="UP000260351">
    <property type="component" value="Unassembled WGS sequence"/>
</dbReference>
<name>A0A3E1K617_9GAMM</name>
<dbReference type="InterPro" id="IPR007627">
    <property type="entry name" value="RNA_pol_sigma70_r2"/>
</dbReference>
<dbReference type="InterPro" id="IPR036388">
    <property type="entry name" value="WH-like_DNA-bd_sf"/>
</dbReference>
<evidence type="ECO:0000256" key="1">
    <source>
        <dbReference type="ARBA" id="ARBA00010641"/>
    </source>
</evidence>
<dbReference type="InterPro" id="IPR013324">
    <property type="entry name" value="RNA_pol_sigma_r3/r4-like"/>
</dbReference>
<dbReference type="NCBIfam" id="TIGR02937">
    <property type="entry name" value="sigma70-ECF"/>
    <property type="match status" value="1"/>
</dbReference>
<accession>A0A3E1K617</accession>
<keyword evidence="5" id="KW-0804">Transcription</keyword>
<evidence type="ECO:0000256" key="4">
    <source>
        <dbReference type="ARBA" id="ARBA00023125"/>
    </source>
</evidence>
<proteinExistence type="inferred from homology"/>
<evidence type="ECO:0000313" key="8">
    <source>
        <dbReference type="EMBL" id="RFF29390.1"/>
    </source>
</evidence>
<gene>
    <name evidence="8" type="ORF">DZC52_13160</name>
</gene>
<feature type="domain" description="RNA polymerase sigma-70 region 2" evidence="6">
    <location>
        <begin position="30"/>
        <end position="93"/>
    </location>
</feature>
<dbReference type="InterPro" id="IPR013325">
    <property type="entry name" value="RNA_pol_sigma_r2"/>
</dbReference>
<dbReference type="PANTHER" id="PTHR43133">
    <property type="entry name" value="RNA POLYMERASE ECF-TYPE SIGMA FACTO"/>
    <property type="match status" value="1"/>
</dbReference>
<dbReference type="GO" id="GO:0016987">
    <property type="term" value="F:sigma factor activity"/>
    <property type="evidence" value="ECO:0007669"/>
    <property type="project" value="UniProtKB-KW"/>
</dbReference>
<keyword evidence="4" id="KW-0238">DNA-binding</keyword>
<dbReference type="EMBL" id="QUZK01000047">
    <property type="protein sequence ID" value="RFF29390.1"/>
    <property type="molecule type" value="Genomic_DNA"/>
</dbReference>
<comment type="similarity">
    <text evidence="1">Belongs to the sigma-70 factor family. ECF subfamily.</text>
</comment>
<dbReference type="InterPro" id="IPR039425">
    <property type="entry name" value="RNA_pol_sigma-70-like"/>
</dbReference>
<comment type="caution">
    <text evidence="8">The sequence shown here is derived from an EMBL/GenBank/DDBJ whole genome shotgun (WGS) entry which is preliminary data.</text>
</comment>
<sequence>MNDNRNEQARRDELLAIRCQLGERSAFDELIERYADRLRGYVRRVANSESEADDLVQDTWLRILRGMPGLRDPARLRSWLFGIAHRVLIDRLRLRYAEPAHAPIEVLVDDADLQAEHLRRDQIEHGLAALAPPEREAVVLFYLEQLSLAEMAEITAVPLGTVKSRLHRARTRLRAVLETNDAPRGTGDSP</sequence>
<evidence type="ECO:0000256" key="5">
    <source>
        <dbReference type="ARBA" id="ARBA00023163"/>
    </source>
</evidence>
<dbReference type="GO" id="GO:0003677">
    <property type="term" value="F:DNA binding"/>
    <property type="evidence" value="ECO:0007669"/>
    <property type="project" value="UniProtKB-KW"/>
</dbReference>
<dbReference type="InterPro" id="IPR013249">
    <property type="entry name" value="RNA_pol_sigma70_r4_t2"/>
</dbReference>
<evidence type="ECO:0000259" key="6">
    <source>
        <dbReference type="Pfam" id="PF04542"/>
    </source>
</evidence>
<dbReference type="OrthoDB" id="9797134at2"/>
<dbReference type="SUPFAM" id="SSF88659">
    <property type="entry name" value="Sigma3 and sigma4 domains of RNA polymerase sigma factors"/>
    <property type="match status" value="1"/>
</dbReference>
<dbReference type="AlphaFoldDB" id="A0A3E1K617"/>
<organism evidence="8 9">
    <name type="scientific">Wenzhouxiangella sediminis</name>
    <dbReference type="NCBI Taxonomy" id="1792836"/>
    <lineage>
        <taxon>Bacteria</taxon>
        <taxon>Pseudomonadati</taxon>
        <taxon>Pseudomonadota</taxon>
        <taxon>Gammaproteobacteria</taxon>
        <taxon>Chromatiales</taxon>
        <taxon>Wenzhouxiangellaceae</taxon>
        <taxon>Wenzhouxiangella</taxon>
    </lineage>
</organism>
<dbReference type="Pfam" id="PF04542">
    <property type="entry name" value="Sigma70_r2"/>
    <property type="match status" value="1"/>
</dbReference>
<feature type="domain" description="RNA polymerase sigma factor 70 region 4 type 2" evidence="7">
    <location>
        <begin position="121"/>
        <end position="173"/>
    </location>
</feature>
<evidence type="ECO:0000256" key="3">
    <source>
        <dbReference type="ARBA" id="ARBA00023082"/>
    </source>
</evidence>
<dbReference type="PANTHER" id="PTHR43133:SF8">
    <property type="entry name" value="RNA POLYMERASE SIGMA FACTOR HI_1459-RELATED"/>
    <property type="match status" value="1"/>
</dbReference>
<dbReference type="GO" id="GO:0006352">
    <property type="term" value="P:DNA-templated transcription initiation"/>
    <property type="evidence" value="ECO:0007669"/>
    <property type="project" value="InterPro"/>
</dbReference>
<reference evidence="8 9" key="1">
    <citation type="submission" date="2018-08" db="EMBL/GenBank/DDBJ databases">
        <title>Wenzhouxiangella salilacus sp. nov., a novel bacterium isolated from a saline lake in Xinjiang Province, China.</title>
        <authorList>
            <person name="Han S."/>
        </authorList>
    </citation>
    <scope>NUCLEOTIDE SEQUENCE [LARGE SCALE GENOMIC DNA]</scope>
    <source>
        <strain evidence="8 9">XDB06</strain>
    </source>
</reference>
<dbReference type="InterPro" id="IPR014284">
    <property type="entry name" value="RNA_pol_sigma-70_dom"/>
</dbReference>
<dbReference type="RefSeq" id="WP_116651613.1">
    <property type="nucleotide sequence ID" value="NZ_QUZK01000047.1"/>
</dbReference>
<evidence type="ECO:0000259" key="7">
    <source>
        <dbReference type="Pfam" id="PF08281"/>
    </source>
</evidence>
<keyword evidence="9" id="KW-1185">Reference proteome</keyword>
<evidence type="ECO:0000313" key="9">
    <source>
        <dbReference type="Proteomes" id="UP000260351"/>
    </source>
</evidence>
<dbReference type="Pfam" id="PF08281">
    <property type="entry name" value="Sigma70_r4_2"/>
    <property type="match status" value="1"/>
</dbReference>
<dbReference type="CDD" id="cd06171">
    <property type="entry name" value="Sigma70_r4"/>
    <property type="match status" value="1"/>
</dbReference>
<dbReference type="SUPFAM" id="SSF88946">
    <property type="entry name" value="Sigma2 domain of RNA polymerase sigma factors"/>
    <property type="match status" value="1"/>
</dbReference>
<dbReference type="Gene3D" id="1.10.1740.10">
    <property type="match status" value="1"/>
</dbReference>
<keyword evidence="3" id="KW-0731">Sigma factor</keyword>
<keyword evidence="2" id="KW-0805">Transcription regulation</keyword>